<protein>
    <submittedName>
        <fullName evidence="1">1,4-dihydroxy-2-naphthoyl-CoA hydrolase</fullName>
        <ecNumber evidence="1">3.1.2.28</ecNumber>
    </submittedName>
</protein>
<gene>
    <name evidence="1" type="ORF">GALL_366240</name>
</gene>
<proteinExistence type="predicted"/>
<dbReference type="Pfam" id="PF13279">
    <property type="entry name" value="4HBT_2"/>
    <property type="match status" value="1"/>
</dbReference>
<evidence type="ECO:0000313" key="1">
    <source>
        <dbReference type="EMBL" id="OIQ81611.1"/>
    </source>
</evidence>
<comment type="caution">
    <text evidence="1">The sequence shown here is derived from an EMBL/GenBank/DDBJ whole genome shotgun (WGS) entry which is preliminary data.</text>
</comment>
<name>A0A1J5QVV2_9ZZZZ</name>
<dbReference type="SUPFAM" id="SSF54637">
    <property type="entry name" value="Thioesterase/thiol ester dehydrase-isomerase"/>
    <property type="match status" value="1"/>
</dbReference>
<dbReference type="Gene3D" id="3.10.129.10">
    <property type="entry name" value="Hotdog Thioesterase"/>
    <property type="match status" value="1"/>
</dbReference>
<dbReference type="EMBL" id="MLJW01000902">
    <property type="protein sequence ID" value="OIQ81611.1"/>
    <property type="molecule type" value="Genomic_DNA"/>
</dbReference>
<reference evidence="1" key="1">
    <citation type="submission" date="2016-10" db="EMBL/GenBank/DDBJ databases">
        <title>Sequence of Gallionella enrichment culture.</title>
        <authorList>
            <person name="Poehlein A."/>
            <person name="Muehling M."/>
            <person name="Daniel R."/>
        </authorList>
    </citation>
    <scope>NUCLEOTIDE SEQUENCE</scope>
</reference>
<sequence length="152" mass="17313">MTTETKKDVFYSDVLVRFSHCDPAGIIFYPHYFVMFNGLVEDWFNHALGIDYAGFITNRRTGLPMVNIQCDFVAPSKIGEVITLTLQVERIGNSSLKLKVHALYESQIRIKAQLTVCVSSFETGRAVPIPDDLRARFIDFQQGKLDHPWRSA</sequence>
<dbReference type="EC" id="3.1.2.28" evidence="1"/>
<dbReference type="AlphaFoldDB" id="A0A1J5QVV2"/>
<organism evidence="1">
    <name type="scientific">mine drainage metagenome</name>
    <dbReference type="NCBI Taxonomy" id="410659"/>
    <lineage>
        <taxon>unclassified sequences</taxon>
        <taxon>metagenomes</taxon>
        <taxon>ecological metagenomes</taxon>
    </lineage>
</organism>
<dbReference type="CDD" id="cd00586">
    <property type="entry name" value="4HBT"/>
    <property type="match status" value="1"/>
</dbReference>
<accession>A0A1J5QVV2</accession>
<keyword evidence="1" id="KW-0378">Hydrolase</keyword>
<dbReference type="InterPro" id="IPR029069">
    <property type="entry name" value="HotDog_dom_sf"/>
</dbReference>
<dbReference type="GO" id="GO:0061522">
    <property type="term" value="F:1,4-dihydroxy-2-naphthoyl-CoA thioesterase activity"/>
    <property type="evidence" value="ECO:0007669"/>
    <property type="project" value="UniProtKB-EC"/>
</dbReference>